<keyword evidence="4 6" id="KW-1133">Transmembrane helix</keyword>
<feature type="transmembrane region" description="Helical" evidence="6">
    <location>
        <begin position="87"/>
        <end position="108"/>
    </location>
</feature>
<comment type="subcellular location">
    <subcellularLocation>
        <location evidence="1">Membrane</location>
        <topology evidence="1">Multi-pass membrane protein</topology>
    </subcellularLocation>
</comment>
<dbReference type="RefSeq" id="WP_330091628.1">
    <property type="nucleotide sequence ID" value="NZ_JAUZMY010000009.1"/>
</dbReference>
<reference evidence="7 8" key="1">
    <citation type="submission" date="2023-08" db="EMBL/GenBank/DDBJ databases">
        <authorList>
            <person name="Girao M."/>
            <person name="Carvalho M.F."/>
        </authorList>
    </citation>
    <scope>NUCLEOTIDE SEQUENCE [LARGE SCALE GENOMIC DNA]</scope>
    <source>
        <strain evidence="7 8">CT-R113</strain>
    </source>
</reference>
<dbReference type="InterPro" id="IPR012506">
    <property type="entry name" value="TMEM86B-like"/>
</dbReference>
<evidence type="ECO:0000313" key="8">
    <source>
        <dbReference type="Proteomes" id="UP001356095"/>
    </source>
</evidence>
<keyword evidence="3 6" id="KW-0812">Transmembrane</keyword>
<evidence type="ECO:0000256" key="4">
    <source>
        <dbReference type="ARBA" id="ARBA00022989"/>
    </source>
</evidence>
<dbReference type="Pfam" id="PF07947">
    <property type="entry name" value="YhhN"/>
    <property type="match status" value="1"/>
</dbReference>
<feature type="transmembrane region" description="Helical" evidence="6">
    <location>
        <begin position="146"/>
        <end position="163"/>
    </location>
</feature>
<evidence type="ECO:0000256" key="3">
    <source>
        <dbReference type="ARBA" id="ARBA00022692"/>
    </source>
</evidence>
<sequence>MIPRRPLARALLALYGAVVAVHLCVQWFDADAWSRPTQALLMPVLAAVLLAEAARPGERLTALTAVALGLSWLGDTAPATASGDTAFLLMVGCFLVAQVVYAVAFLPLRADSALHRRRALLVPYAAAVGGLVLACAPGAGGLLLPVLAYGLCLGVAAVLATGVHPLAGAGGALFLVSDGLIALGAFAPGFDLPRDGFWVMLTYAGAQVLLVLGVLARLRARERTAGTAPETVGRA</sequence>
<dbReference type="Proteomes" id="UP001356095">
    <property type="component" value="Unassembled WGS sequence"/>
</dbReference>
<organism evidence="7 8">
    <name type="scientific">Nocardiopsis codii</name>
    <dbReference type="NCBI Taxonomy" id="3065942"/>
    <lineage>
        <taxon>Bacteria</taxon>
        <taxon>Bacillati</taxon>
        <taxon>Actinomycetota</taxon>
        <taxon>Actinomycetes</taxon>
        <taxon>Streptosporangiales</taxon>
        <taxon>Nocardiopsidaceae</taxon>
        <taxon>Nocardiopsis</taxon>
    </lineage>
</organism>
<protein>
    <submittedName>
        <fullName evidence="7">Lysoplasmalogenase</fullName>
    </submittedName>
</protein>
<evidence type="ECO:0000256" key="1">
    <source>
        <dbReference type="ARBA" id="ARBA00004141"/>
    </source>
</evidence>
<accession>A0ABU7K8E9</accession>
<feature type="transmembrane region" description="Helical" evidence="6">
    <location>
        <begin position="170"/>
        <end position="190"/>
    </location>
</feature>
<dbReference type="EMBL" id="JAUZMY010000009">
    <property type="protein sequence ID" value="MEE2037842.1"/>
    <property type="molecule type" value="Genomic_DNA"/>
</dbReference>
<keyword evidence="5 6" id="KW-0472">Membrane</keyword>
<dbReference type="PANTHER" id="PTHR31885">
    <property type="entry name" value="GH04784P"/>
    <property type="match status" value="1"/>
</dbReference>
<comment type="similarity">
    <text evidence="2">Belongs to the TMEM86 family.</text>
</comment>
<dbReference type="PANTHER" id="PTHR31885:SF6">
    <property type="entry name" value="GH04784P"/>
    <property type="match status" value="1"/>
</dbReference>
<evidence type="ECO:0000256" key="5">
    <source>
        <dbReference type="ARBA" id="ARBA00023136"/>
    </source>
</evidence>
<gene>
    <name evidence="7" type="ORF">Q8791_11490</name>
</gene>
<proteinExistence type="inferred from homology"/>
<comment type="caution">
    <text evidence="7">The sequence shown here is derived from an EMBL/GenBank/DDBJ whole genome shotgun (WGS) entry which is preliminary data.</text>
</comment>
<feature type="transmembrane region" description="Helical" evidence="6">
    <location>
        <begin position="120"/>
        <end position="140"/>
    </location>
</feature>
<name>A0ABU7K8E9_9ACTN</name>
<feature type="transmembrane region" description="Helical" evidence="6">
    <location>
        <begin position="196"/>
        <end position="216"/>
    </location>
</feature>
<keyword evidence="8" id="KW-1185">Reference proteome</keyword>
<evidence type="ECO:0000256" key="6">
    <source>
        <dbReference type="SAM" id="Phobius"/>
    </source>
</evidence>
<evidence type="ECO:0000256" key="2">
    <source>
        <dbReference type="ARBA" id="ARBA00007375"/>
    </source>
</evidence>
<evidence type="ECO:0000313" key="7">
    <source>
        <dbReference type="EMBL" id="MEE2037842.1"/>
    </source>
</evidence>